<reference evidence="2" key="1">
    <citation type="submission" date="2020-02" db="EMBL/GenBank/DDBJ databases">
        <title>Genomic and physiological characterization of two novel Nitrospinaceae genera.</title>
        <authorList>
            <person name="Mueller A.J."/>
            <person name="Jung M.-Y."/>
            <person name="Strachan C.R."/>
            <person name="Herbold C.W."/>
            <person name="Kirkegaard R.H."/>
            <person name="Daims H."/>
        </authorList>
    </citation>
    <scope>NUCLEOTIDE SEQUENCE [LARGE SCALE GENOMIC DNA]</scope>
</reference>
<proteinExistence type="predicted"/>
<dbReference type="PANTHER" id="PTHR36441">
    <property type="entry name" value="HYPOTHETICAL CYTOSOLIC PROTEIN"/>
    <property type="match status" value="1"/>
</dbReference>
<evidence type="ECO:0000313" key="1">
    <source>
        <dbReference type="EMBL" id="QPJ66386.1"/>
    </source>
</evidence>
<dbReference type="Gene3D" id="3.30.70.1120">
    <property type="entry name" value="TT1725-like"/>
    <property type="match status" value="1"/>
</dbReference>
<dbReference type="Pfam" id="PF04456">
    <property type="entry name" value="DUF503"/>
    <property type="match status" value="1"/>
</dbReference>
<dbReference type="Proteomes" id="UP000594464">
    <property type="component" value="Chromosome"/>
</dbReference>
<dbReference type="EMBL" id="CP048620">
    <property type="protein sequence ID" value="QPJ66386.1"/>
    <property type="molecule type" value="Genomic_DNA"/>
</dbReference>
<name>A0A7T0C4H6_9BACT</name>
<dbReference type="AlphaFoldDB" id="A0A7T0C4H6"/>
<dbReference type="InterPro" id="IPR007546">
    <property type="entry name" value="DUF503"/>
</dbReference>
<dbReference type="PANTHER" id="PTHR36441:SF1">
    <property type="entry name" value="DUF503 DOMAIN-CONTAINING PROTEIN"/>
    <property type="match status" value="1"/>
</dbReference>
<sequence>MHVACCSIKFFLHGNRSLKEKRRVTRAIKDRLKNKFNVSVSEIGDQDVWQNLHLGIVSVGSDAAYLEGMMRQLISAIEHMHLAEIIDSQFKVFNMSDASS</sequence>
<gene>
    <name evidence="1" type="ORF">G3M78_13670</name>
</gene>
<dbReference type="SUPFAM" id="SSF103007">
    <property type="entry name" value="Hypothetical protein TT1725"/>
    <property type="match status" value="1"/>
</dbReference>
<dbReference type="KEGG" id="nva:G3M78_13670"/>
<dbReference type="InterPro" id="IPR036746">
    <property type="entry name" value="TT1725-like_sf"/>
</dbReference>
<accession>A0A7T0C4H6</accession>
<organism evidence="1 2">
    <name type="scientific">Candidatus Nitrohelix vancouverensis</name>
    <dbReference type="NCBI Taxonomy" id="2705534"/>
    <lineage>
        <taxon>Bacteria</taxon>
        <taxon>Pseudomonadati</taxon>
        <taxon>Nitrospinota/Tectimicrobiota group</taxon>
        <taxon>Nitrospinota</taxon>
        <taxon>Nitrospinia</taxon>
        <taxon>Nitrospinales</taxon>
        <taxon>Nitrospinaceae</taxon>
        <taxon>Candidatus Nitrohelix</taxon>
    </lineage>
</organism>
<protein>
    <submittedName>
        <fullName evidence="1">DUF503 domain-containing protein</fullName>
    </submittedName>
</protein>
<evidence type="ECO:0000313" key="2">
    <source>
        <dbReference type="Proteomes" id="UP000594464"/>
    </source>
</evidence>